<keyword evidence="3" id="KW-1185">Reference proteome</keyword>
<comment type="caution">
    <text evidence="2">The sequence shown here is derived from an EMBL/GenBank/DDBJ whole genome shotgun (WGS) entry which is preliminary data.</text>
</comment>
<organism evidence="2 3">
    <name type="scientific">Neorhodopirellula lusitana</name>
    <dbReference type="NCBI Taxonomy" id="445327"/>
    <lineage>
        <taxon>Bacteria</taxon>
        <taxon>Pseudomonadati</taxon>
        <taxon>Planctomycetota</taxon>
        <taxon>Planctomycetia</taxon>
        <taxon>Pirellulales</taxon>
        <taxon>Pirellulaceae</taxon>
        <taxon>Neorhodopirellula</taxon>
    </lineage>
</organism>
<proteinExistence type="predicted"/>
<protein>
    <submittedName>
        <fullName evidence="2">Uncharacterized protein</fullName>
    </submittedName>
</protein>
<evidence type="ECO:0000313" key="3">
    <source>
        <dbReference type="Proteomes" id="UP001158067"/>
    </source>
</evidence>
<feature type="region of interest" description="Disordered" evidence="1">
    <location>
        <begin position="86"/>
        <end position="129"/>
    </location>
</feature>
<dbReference type="Proteomes" id="UP001158067">
    <property type="component" value="Unassembled WGS sequence"/>
</dbReference>
<evidence type="ECO:0000256" key="1">
    <source>
        <dbReference type="SAM" id="MobiDB-lite"/>
    </source>
</evidence>
<gene>
    <name evidence="2" type="ORF">SAMN06265222_10767</name>
</gene>
<sequence length="192" mass="20983">MTVHPIANNAASVKWLAKKRVRILATRGFAWFVNTIGRATRLNASRNWTSESKIECPSEISLGERRRPAWLASVAWHDRGVSAVHPKREPPGMHDHCGPNRSKVFESASLRGSADSTRRTSILKPLGTDGGSTPLDFVADKPVVANPNRLSFNLVSVTLHSQRSGAVATTRPSVSHGPRASLARRLQRQPVS</sequence>
<evidence type="ECO:0000313" key="2">
    <source>
        <dbReference type="EMBL" id="SMP61217.1"/>
    </source>
</evidence>
<name>A0ABY1Q9U2_9BACT</name>
<feature type="region of interest" description="Disordered" evidence="1">
    <location>
        <begin position="163"/>
        <end position="192"/>
    </location>
</feature>
<feature type="compositionally biased region" description="Basic and acidic residues" evidence="1">
    <location>
        <begin position="86"/>
        <end position="98"/>
    </location>
</feature>
<reference evidence="2 3" key="1">
    <citation type="submission" date="2017-05" db="EMBL/GenBank/DDBJ databases">
        <authorList>
            <person name="Varghese N."/>
            <person name="Submissions S."/>
        </authorList>
    </citation>
    <scope>NUCLEOTIDE SEQUENCE [LARGE SCALE GENOMIC DNA]</scope>
    <source>
        <strain evidence="2 3">DSM 25457</strain>
    </source>
</reference>
<accession>A0ABY1Q9U2</accession>
<dbReference type="EMBL" id="FXUG01000007">
    <property type="protein sequence ID" value="SMP61217.1"/>
    <property type="molecule type" value="Genomic_DNA"/>
</dbReference>